<organism evidence="1">
    <name type="scientific">Timema cristinae</name>
    <name type="common">Walking stick</name>
    <dbReference type="NCBI Taxonomy" id="61476"/>
    <lineage>
        <taxon>Eukaryota</taxon>
        <taxon>Metazoa</taxon>
        <taxon>Ecdysozoa</taxon>
        <taxon>Arthropoda</taxon>
        <taxon>Hexapoda</taxon>
        <taxon>Insecta</taxon>
        <taxon>Pterygota</taxon>
        <taxon>Neoptera</taxon>
        <taxon>Polyneoptera</taxon>
        <taxon>Phasmatodea</taxon>
        <taxon>Timematodea</taxon>
        <taxon>Timematoidea</taxon>
        <taxon>Timematidae</taxon>
        <taxon>Timema</taxon>
    </lineage>
</organism>
<sequence>MVLYINNFYSRITKPTCTSIPDKPLQAERGFIVGREGQFYDVCNSSQLRQWELAHQWITKSRLPPGLNRI</sequence>
<reference evidence="1" key="1">
    <citation type="submission" date="2020-11" db="EMBL/GenBank/DDBJ databases">
        <authorList>
            <person name="Tran Van P."/>
        </authorList>
    </citation>
    <scope>NUCLEOTIDE SEQUENCE</scope>
</reference>
<dbReference type="AlphaFoldDB" id="A0A7R9CTM3"/>
<proteinExistence type="predicted"/>
<dbReference type="EMBL" id="OC318389">
    <property type="protein sequence ID" value="CAD7401760.1"/>
    <property type="molecule type" value="Genomic_DNA"/>
</dbReference>
<accession>A0A7R9CTM3</accession>
<name>A0A7R9CTM3_TIMCR</name>
<gene>
    <name evidence="1" type="ORF">TCEB3V08_LOCUS6174</name>
</gene>
<protein>
    <submittedName>
        <fullName evidence="1">Uncharacterized protein</fullName>
    </submittedName>
</protein>
<evidence type="ECO:0000313" key="1">
    <source>
        <dbReference type="EMBL" id="CAD7401760.1"/>
    </source>
</evidence>